<feature type="domain" description="N-acetyltransferase" evidence="1">
    <location>
        <begin position="4"/>
        <end position="163"/>
    </location>
</feature>
<reference evidence="2 3" key="1">
    <citation type="submission" date="2016-10" db="EMBL/GenBank/DDBJ databases">
        <authorList>
            <person name="Varghese N."/>
            <person name="Submissions S."/>
        </authorList>
    </citation>
    <scope>NUCLEOTIDE SEQUENCE [LARGE SCALE GENOMIC DNA]</scope>
    <source>
        <strain evidence="2 3">TC-13</strain>
    </source>
</reference>
<name>A0A1H9MNK5_9BACI</name>
<organism evidence="2 3">
    <name type="scientific">Lysinibacillus fusiformis</name>
    <dbReference type="NCBI Taxonomy" id="28031"/>
    <lineage>
        <taxon>Bacteria</taxon>
        <taxon>Bacillati</taxon>
        <taxon>Bacillota</taxon>
        <taxon>Bacilli</taxon>
        <taxon>Bacillales</taxon>
        <taxon>Bacillaceae</taxon>
        <taxon>Lysinibacillus</taxon>
    </lineage>
</organism>
<dbReference type="InterPro" id="IPR000182">
    <property type="entry name" value="GNAT_dom"/>
</dbReference>
<evidence type="ECO:0000313" key="3">
    <source>
        <dbReference type="Proteomes" id="UP000199410"/>
    </source>
</evidence>
<dbReference type="Pfam" id="PF13508">
    <property type="entry name" value="Acetyltransf_7"/>
    <property type="match status" value="1"/>
</dbReference>
<proteinExistence type="predicted"/>
<evidence type="ECO:0000259" key="1">
    <source>
        <dbReference type="PROSITE" id="PS51186"/>
    </source>
</evidence>
<dbReference type="GO" id="GO:0016747">
    <property type="term" value="F:acyltransferase activity, transferring groups other than amino-acyl groups"/>
    <property type="evidence" value="ECO:0007669"/>
    <property type="project" value="InterPro"/>
</dbReference>
<keyword evidence="2" id="KW-0808">Transferase</keyword>
<dbReference type="Proteomes" id="UP000199410">
    <property type="component" value="Unassembled WGS sequence"/>
</dbReference>
<comment type="caution">
    <text evidence="2">The sequence shown here is derived from an EMBL/GenBank/DDBJ whole genome shotgun (WGS) entry which is preliminary data.</text>
</comment>
<sequence length="179" mass="20761">MKIETIYDYEINGSLRAKLQYLLTECFTEDYPKERIYFKQLPQFRFIATDDKNELVGQVGLDYRIMNLNGKPIRVLGIIDLCVSKKQRSQGIGSLLLSKIDEFCKGKSVDFLLLFADNKKLYVNAGFKSVNNECTWLKIDHKNQSTYGIGHEKINELMIKEIGNIKWEDGKIDLLGYLY</sequence>
<dbReference type="EMBL" id="FOEL01000012">
    <property type="protein sequence ID" value="SER24713.1"/>
    <property type="molecule type" value="Genomic_DNA"/>
</dbReference>
<dbReference type="InterPro" id="IPR016181">
    <property type="entry name" value="Acyl_CoA_acyltransferase"/>
</dbReference>
<dbReference type="PROSITE" id="PS51186">
    <property type="entry name" value="GNAT"/>
    <property type="match status" value="1"/>
</dbReference>
<evidence type="ECO:0000313" key="2">
    <source>
        <dbReference type="EMBL" id="SER24713.1"/>
    </source>
</evidence>
<dbReference type="SUPFAM" id="SSF55729">
    <property type="entry name" value="Acyl-CoA N-acyltransferases (Nat)"/>
    <property type="match status" value="1"/>
</dbReference>
<dbReference type="AlphaFoldDB" id="A0A1H9MNK5"/>
<dbReference type="RefSeq" id="WP_089986526.1">
    <property type="nucleotide sequence ID" value="NZ_FMVP01000012.1"/>
</dbReference>
<accession>A0A1H9MNK5</accession>
<protein>
    <submittedName>
        <fullName evidence="2">Acetyltransferase (GNAT) domain-containing protein</fullName>
    </submittedName>
</protein>
<dbReference type="Gene3D" id="3.40.630.30">
    <property type="match status" value="1"/>
</dbReference>
<dbReference type="CDD" id="cd04301">
    <property type="entry name" value="NAT_SF"/>
    <property type="match status" value="1"/>
</dbReference>
<gene>
    <name evidence="2" type="ORF">SAMN02787113_03350</name>
</gene>